<accession>A0A9D4ZVA2</accession>
<evidence type="ECO:0000313" key="2">
    <source>
        <dbReference type="Proteomes" id="UP001058974"/>
    </source>
</evidence>
<reference evidence="1 2" key="1">
    <citation type="journal article" date="2022" name="Nat. Genet.">
        <title>Improved pea reference genome and pan-genome highlight genomic features and evolutionary characteristics.</title>
        <authorList>
            <person name="Yang T."/>
            <person name="Liu R."/>
            <person name="Luo Y."/>
            <person name="Hu S."/>
            <person name="Wang D."/>
            <person name="Wang C."/>
            <person name="Pandey M.K."/>
            <person name="Ge S."/>
            <person name="Xu Q."/>
            <person name="Li N."/>
            <person name="Li G."/>
            <person name="Huang Y."/>
            <person name="Saxena R.K."/>
            <person name="Ji Y."/>
            <person name="Li M."/>
            <person name="Yan X."/>
            <person name="He Y."/>
            <person name="Liu Y."/>
            <person name="Wang X."/>
            <person name="Xiang C."/>
            <person name="Varshney R.K."/>
            <person name="Ding H."/>
            <person name="Gao S."/>
            <person name="Zong X."/>
        </authorList>
    </citation>
    <scope>NUCLEOTIDE SEQUENCE [LARGE SCALE GENOMIC DNA]</scope>
    <source>
        <strain evidence="1 2">cv. Zhongwan 6</strain>
    </source>
</reference>
<gene>
    <name evidence="1" type="ORF">KIW84_073223</name>
</gene>
<keyword evidence="2" id="KW-1185">Reference proteome</keyword>
<sequence>MDVDNGFFMVKCELLADREKIVPEGSWMLLDHYLALARWALYFASPLSKVKKTLVWIRFIGLNLLYYDKSVLGLASIVSTYVKKTSDDLALFVVPTMAQQRGPPENDDVHEQRLTKLHQEIGDKSVEIIAKESGEINVVHGDWLVVERKKRNKRVSYGQGKYLSNNEPRDSRSSKIKGIDVSLKGISVDSKTVRLKELDTVSKKQ</sequence>
<protein>
    <recommendedName>
        <fullName evidence="3">DUF4283 domain-containing protein</fullName>
    </recommendedName>
</protein>
<proteinExistence type="predicted"/>
<evidence type="ECO:0008006" key="3">
    <source>
        <dbReference type="Google" id="ProtNLM"/>
    </source>
</evidence>
<dbReference type="Gramene" id="Psat07G0322300-T1">
    <property type="protein sequence ID" value="KAI5386992.1"/>
    <property type="gene ID" value="KIW84_073223"/>
</dbReference>
<dbReference type="EMBL" id="JAMSHJ010000007">
    <property type="protein sequence ID" value="KAI5386992.1"/>
    <property type="molecule type" value="Genomic_DNA"/>
</dbReference>
<name>A0A9D4ZVA2_PEA</name>
<evidence type="ECO:0000313" key="1">
    <source>
        <dbReference type="EMBL" id="KAI5386992.1"/>
    </source>
</evidence>
<organism evidence="1 2">
    <name type="scientific">Pisum sativum</name>
    <name type="common">Garden pea</name>
    <name type="synonym">Lathyrus oleraceus</name>
    <dbReference type="NCBI Taxonomy" id="3888"/>
    <lineage>
        <taxon>Eukaryota</taxon>
        <taxon>Viridiplantae</taxon>
        <taxon>Streptophyta</taxon>
        <taxon>Embryophyta</taxon>
        <taxon>Tracheophyta</taxon>
        <taxon>Spermatophyta</taxon>
        <taxon>Magnoliopsida</taxon>
        <taxon>eudicotyledons</taxon>
        <taxon>Gunneridae</taxon>
        <taxon>Pentapetalae</taxon>
        <taxon>rosids</taxon>
        <taxon>fabids</taxon>
        <taxon>Fabales</taxon>
        <taxon>Fabaceae</taxon>
        <taxon>Papilionoideae</taxon>
        <taxon>50 kb inversion clade</taxon>
        <taxon>NPAAA clade</taxon>
        <taxon>Hologalegina</taxon>
        <taxon>IRL clade</taxon>
        <taxon>Fabeae</taxon>
        <taxon>Lathyrus</taxon>
    </lineage>
</organism>
<comment type="caution">
    <text evidence="1">The sequence shown here is derived from an EMBL/GenBank/DDBJ whole genome shotgun (WGS) entry which is preliminary data.</text>
</comment>
<dbReference type="AlphaFoldDB" id="A0A9D4ZVA2"/>
<dbReference type="Proteomes" id="UP001058974">
    <property type="component" value="Chromosome 7"/>
</dbReference>